<protein>
    <submittedName>
        <fullName evidence="1">Uncharacterized protein</fullName>
    </submittedName>
</protein>
<organism evidence="1 2">
    <name type="scientific">Ancylostoma ceylanicum</name>
    <dbReference type="NCBI Taxonomy" id="53326"/>
    <lineage>
        <taxon>Eukaryota</taxon>
        <taxon>Metazoa</taxon>
        <taxon>Ecdysozoa</taxon>
        <taxon>Nematoda</taxon>
        <taxon>Chromadorea</taxon>
        <taxon>Rhabditida</taxon>
        <taxon>Rhabditina</taxon>
        <taxon>Rhabditomorpha</taxon>
        <taxon>Strongyloidea</taxon>
        <taxon>Ancylostomatidae</taxon>
        <taxon>Ancylostomatinae</taxon>
        <taxon>Ancylostoma</taxon>
    </lineage>
</organism>
<name>A0A016VKJ6_9BILA</name>
<keyword evidence="2" id="KW-1185">Reference proteome</keyword>
<sequence>MQGFRAFSFKVLNKDGVVTVGSRENESTQLVISFEVRVQLLQAIMEKVRQPSMVAERNLRSNPPAKRWELILSDFLCERFW</sequence>
<comment type="caution">
    <text evidence="1">The sequence shown here is derived from an EMBL/GenBank/DDBJ whole genome shotgun (WGS) entry which is preliminary data.</text>
</comment>
<evidence type="ECO:0000313" key="2">
    <source>
        <dbReference type="Proteomes" id="UP000024635"/>
    </source>
</evidence>
<accession>A0A016VKJ6</accession>
<evidence type="ECO:0000313" key="1">
    <source>
        <dbReference type="EMBL" id="EYC28114.1"/>
    </source>
</evidence>
<proteinExistence type="predicted"/>
<dbReference type="Proteomes" id="UP000024635">
    <property type="component" value="Unassembled WGS sequence"/>
</dbReference>
<dbReference type="EMBL" id="JARK01001344">
    <property type="protein sequence ID" value="EYC28114.1"/>
    <property type="molecule type" value="Genomic_DNA"/>
</dbReference>
<gene>
    <name evidence="1" type="primary">Acey_s0008.g348</name>
    <name evidence="1" type="ORF">Y032_0008g348</name>
</gene>
<reference evidence="2" key="1">
    <citation type="journal article" date="2015" name="Nat. Genet.">
        <title>The genome and transcriptome of the zoonotic hookworm Ancylostoma ceylanicum identify infection-specific gene families.</title>
        <authorList>
            <person name="Schwarz E.M."/>
            <person name="Hu Y."/>
            <person name="Antoshechkin I."/>
            <person name="Miller M.M."/>
            <person name="Sternberg P.W."/>
            <person name="Aroian R.V."/>
        </authorList>
    </citation>
    <scope>NUCLEOTIDE SEQUENCE</scope>
    <source>
        <strain evidence="2">HY135</strain>
    </source>
</reference>
<dbReference type="AlphaFoldDB" id="A0A016VKJ6"/>